<dbReference type="Proteomes" id="UP000026962">
    <property type="component" value="Chromosome 3"/>
</dbReference>
<dbReference type="OMA" id="VMSERNP"/>
<dbReference type="PRINTS" id="PR00724">
    <property type="entry name" value="CRBOXYPTASEC"/>
</dbReference>
<dbReference type="eggNOG" id="KOG1282">
    <property type="taxonomic scope" value="Eukaryota"/>
</dbReference>
<dbReference type="GO" id="GO:0019748">
    <property type="term" value="P:secondary metabolic process"/>
    <property type="evidence" value="ECO:0007669"/>
    <property type="project" value="TreeGrafter"/>
</dbReference>
<evidence type="ECO:0000313" key="4">
    <source>
        <dbReference type="Proteomes" id="UP000026962"/>
    </source>
</evidence>
<dbReference type="GO" id="GO:0016747">
    <property type="term" value="F:acyltransferase activity, transferring groups other than amino-acyl groups"/>
    <property type="evidence" value="ECO:0007669"/>
    <property type="project" value="TreeGrafter"/>
</dbReference>
<dbReference type="Pfam" id="PF00450">
    <property type="entry name" value="Peptidase_S10"/>
    <property type="match status" value="1"/>
</dbReference>
<dbReference type="Gene3D" id="3.40.50.1820">
    <property type="entry name" value="alpha/beta hydrolase"/>
    <property type="match status" value="1"/>
</dbReference>
<name>A0A0E0KIL4_ORYPU</name>
<dbReference type="EnsemblPlants" id="OPUNC03G30080.1">
    <property type="protein sequence ID" value="OPUNC03G30080.1"/>
    <property type="gene ID" value="OPUNC03G30080"/>
</dbReference>
<sequence>MAGQPSRLPPAMWRLLVVPPLSCVAKVVTHLPGFDGPLPFYLETGYVAVNEQAGIELFYYFVKSERDPAIDPVILWLTAGPGCSGLCGLVFEVGPVNYMVVPYNGTLPRLVSNPYSWTKVANFLYLDNPAGVGFSYARNPKGYDGGDYLSSLQAIIFLKKVTKGIFDLLLCVE</sequence>
<protein>
    <submittedName>
        <fullName evidence="3">Uncharacterized protein</fullName>
    </submittedName>
</protein>
<keyword evidence="2" id="KW-0732">Signal</keyword>
<reference evidence="3" key="2">
    <citation type="submission" date="2018-05" db="EMBL/GenBank/DDBJ databases">
        <title>OpunRS2 (Oryza punctata Reference Sequence Version 2).</title>
        <authorList>
            <person name="Zhang J."/>
            <person name="Kudrna D."/>
            <person name="Lee S."/>
            <person name="Talag J."/>
            <person name="Welchert J."/>
            <person name="Wing R.A."/>
        </authorList>
    </citation>
    <scope>NUCLEOTIDE SEQUENCE [LARGE SCALE GENOMIC DNA]</scope>
</reference>
<dbReference type="AlphaFoldDB" id="A0A0E0KIL4"/>
<feature type="signal peptide" evidence="2">
    <location>
        <begin position="1"/>
        <end position="25"/>
    </location>
</feature>
<evidence type="ECO:0000256" key="2">
    <source>
        <dbReference type="SAM" id="SignalP"/>
    </source>
</evidence>
<reference evidence="3" key="1">
    <citation type="submission" date="2015-04" db="UniProtKB">
        <authorList>
            <consortium name="EnsemblPlants"/>
        </authorList>
    </citation>
    <scope>IDENTIFICATION</scope>
</reference>
<comment type="similarity">
    <text evidence="1">Belongs to the peptidase S10 family.</text>
</comment>
<proteinExistence type="inferred from homology"/>
<feature type="chain" id="PRO_5002365070" evidence="2">
    <location>
        <begin position="26"/>
        <end position="173"/>
    </location>
</feature>
<dbReference type="GO" id="GO:0006508">
    <property type="term" value="P:proteolysis"/>
    <property type="evidence" value="ECO:0007669"/>
    <property type="project" value="InterPro"/>
</dbReference>
<dbReference type="SUPFAM" id="SSF53474">
    <property type="entry name" value="alpha/beta-Hydrolases"/>
    <property type="match status" value="1"/>
</dbReference>
<evidence type="ECO:0000256" key="1">
    <source>
        <dbReference type="ARBA" id="ARBA00009431"/>
    </source>
</evidence>
<evidence type="ECO:0000313" key="3">
    <source>
        <dbReference type="EnsemblPlants" id="OPUNC03G30080.1"/>
    </source>
</evidence>
<dbReference type="PANTHER" id="PTHR11802">
    <property type="entry name" value="SERINE PROTEASE FAMILY S10 SERINE CARBOXYPEPTIDASE"/>
    <property type="match status" value="1"/>
</dbReference>
<dbReference type="STRING" id="4537.A0A0E0KIL4"/>
<accession>A0A0E0KIL4</accession>
<dbReference type="HOGENOM" id="CLU_008523_0_3_1"/>
<dbReference type="InterPro" id="IPR029058">
    <property type="entry name" value="AB_hydrolase_fold"/>
</dbReference>
<dbReference type="Gramene" id="OPUNC03G30080.1">
    <property type="protein sequence ID" value="OPUNC03G30080.1"/>
    <property type="gene ID" value="OPUNC03G30080"/>
</dbReference>
<dbReference type="PANTHER" id="PTHR11802:SF461">
    <property type="entry name" value="OS02G0687900 PROTEIN"/>
    <property type="match status" value="1"/>
</dbReference>
<dbReference type="GO" id="GO:0004185">
    <property type="term" value="F:serine-type carboxypeptidase activity"/>
    <property type="evidence" value="ECO:0007669"/>
    <property type="project" value="InterPro"/>
</dbReference>
<dbReference type="InterPro" id="IPR001563">
    <property type="entry name" value="Peptidase_S10"/>
</dbReference>
<organism evidence="3">
    <name type="scientific">Oryza punctata</name>
    <name type="common">Red rice</name>
    <dbReference type="NCBI Taxonomy" id="4537"/>
    <lineage>
        <taxon>Eukaryota</taxon>
        <taxon>Viridiplantae</taxon>
        <taxon>Streptophyta</taxon>
        <taxon>Embryophyta</taxon>
        <taxon>Tracheophyta</taxon>
        <taxon>Spermatophyta</taxon>
        <taxon>Magnoliopsida</taxon>
        <taxon>Liliopsida</taxon>
        <taxon>Poales</taxon>
        <taxon>Poaceae</taxon>
        <taxon>BOP clade</taxon>
        <taxon>Oryzoideae</taxon>
        <taxon>Oryzeae</taxon>
        <taxon>Oryzinae</taxon>
        <taxon>Oryza</taxon>
    </lineage>
</organism>
<keyword evidence="4" id="KW-1185">Reference proteome</keyword>